<dbReference type="GO" id="GO:0008654">
    <property type="term" value="P:phospholipid biosynthetic process"/>
    <property type="evidence" value="ECO:0007669"/>
    <property type="project" value="UniProtKB-ARBA"/>
</dbReference>
<dbReference type="Pfam" id="PF00348">
    <property type="entry name" value="polyprenyl_synt"/>
    <property type="match status" value="1"/>
</dbReference>
<dbReference type="FunFam" id="1.10.600.10:FF:000001">
    <property type="entry name" value="Geranylgeranyl diphosphate synthase"/>
    <property type="match status" value="1"/>
</dbReference>
<sequence length="360" mass="38970">MPACPRRGRATRGRDQRAGRRRGRTRRALVLTPVTDTTPHVPDATGIRLAAPDGFDDWLTDVRDQVEHRLTESLDRRLADTPPRLASALRHATLGGGKRFRPALVFLGSLIGRPWPATTEARFDSLWPAAIAVELVHVYSLVHDDLPSMDDDDLRRGRPTLHRAFDEATAILAGDALQSLAFTTLAEAEADAPTRLDWTRQLAAAIGPAGMVGGQAIDLALAGQAGDEDAPDLARLADLHDRKTGALIRASLGLGARWAGLPERQLRLVDRFGRLLGRAFQIQDDILDVTGSADDLGKTPGKDAAADKCSYVTVAGLDGARRELDDTVRHAHAVLWEMGTLGADPEALSACLDFVTRRNH</sequence>
<evidence type="ECO:0000256" key="4">
    <source>
        <dbReference type="ARBA" id="ARBA00022723"/>
    </source>
</evidence>
<evidence type="ECO:0000256" key="5">
    <source>
        <dbReference type="ARBA" id="ARBA00022842"/>
    </source>
</evidence>
<dbReference type="KEGG" id="ghl:GM160_02585"/>
<dbReference type="EMBL" id="CP046415">
    <property type="protein sequence ID" value="QGT77871.1"/>
    <property type="molecule type" value="Genomic_DNA"/>
</dbReference>
<dbReference type="GO" id="GO:0004659">
    <property type="term" value="F:prenyltransferase activity"/>
    <property type="evidence" value="ECO:0007669"/>
    <property type="project" value="InterPro"/>
</dbReference>
<feature type="compositionally biased region" description="Basic residues" evidence="8">
    <location>
        <begin position="1"/>
        <end position="11"/>
    </location>
</feature>
<dbReference type="GO" id="GO:0046872">
    <property type="term" value="F:metal ion binding"/>
    <property type="evidence" value="ECO:0007669"/>
    <property type="project" value="UniProtKB-KW"/>
</dbReference>
<dbReference type="PANTHER" id="PTHR43281:SF1">
    <property type="entry name" value="FARNESYL DIPHOSPHATE SYNTHASE"/>
    <property type="match status" value="1"/>
</dbReference>
<evidence type="ECO:0000256" key="3">
    <source>
        <dbReference type="ARBA" id="ARBA00022679"/>
    </source>
</evidence>
<reference evidence="9 10" key="1">
    <citation type="submission" date="2019-11" db="EMBL/GenBank/DDBJ databases">
        <authorList>
            <person name="Zhang J."/>
            <person name="Sun C."/>
        </authorList>
    </citation>
    <scope>NUCLEOTIDE SEQUENCE [LARGE SCALE GENOMIC DNA]</scope>
    <source>
        <strain evidence="10">sp2</strain>
    </source>
</reference>
<dbReference type="SFLD" id="SFLDG01017">
    <property type="entry name" value="Polyprenyl_Transferase_Like"/>
    <property type="match status" value="1"/>
</dbReference>
<keyword evidence="6" id="KW-0414">Isoprene biosynthesis</keyword>
<name>A0A6I6D3G1_9GAMM</name>
<dbReference type="NCBIfam" id="NF045485">
    <property type="entry name" value="FPPsyn"/>
    <property type="match status" value="1"/>
</dbReference>
<dbReference type="SFLD" id="SFLDS00005">
    <property type="entry name" value="Isoprenoid_Synthase_Type_I"/>
    <property type="match status" value="1"/>
</dbReference>
<comment type="cofactor">
    <cofactor evidence="1">
        <name>Mg(2+)</name>
        <dbReference type="ChEBI" id="CHEBI:18420"/>
    </cofactor>
</comment>
<evidence type="ECO:0000256" key="6">
    <source>
        <dbReference type="ARBA" id="ARBA00023229"/>
    </source>
</evidence>
<gene>
    <name evidence="9" type="ORF">GM160_02585</name>
</gene>
<feature type="region of interest" description="Disordered" evidence="8">
    <location>
        <begin position="1"/>
        <end position="24"/>
    </location>
</feature>
<accession>A0A6I6D3G1</accession>
<dbReference type="InterPro" id="IPR053378">
    <property type="entry name" value="Prenyl_diphosphate_synthase"/>
</dbReference>
<evidence type="ECO:0000256" key="8">
    <source>
        <dbReference type="SAM" id="MobiDB-lite"/>
    </source>
</evidence>
<dbReference type="PROSITE" id="PS00444">
    <property type="entry name" value="POLYPRENYL_SYNTHASE_2"/>
    <property type="match status" value="1"/>
</dbReference>
<evidence type="ECO:0000256" key="2">
    <source>
        <dbReference type="ARBA" id="ARBA00006706"/>
    </source>
</evidence>
<dbReference type="Gene3D" id="1.10.600.10">
    <property type="entry name" value="Farnesyl Diphosphate Synthase"/>
    <property type="match status" value="1"/>
</dbReference>
<dbReference type="GO" id="GO:0005737">
    <property type="term" value="C:cytoplasm"/>
    <property type="evidence" value="ECO:0007669"/>
    <property type="project" value="UniProtKB-ARBA"/>
</dbReference>
<dbReference type="PROSITE" id="PS00723">
    <property type="entry name" value="POLYPRENYL_SYNTHASE_1"/>
    <property type="match status" value="1"/>
</dbReference>
<dbReference type="InterPro" id="IPR033749">
    <property type="entry name" value="Polyprenyl_synt_CS"/>
</dbReference>
<dbReference type="SUPFAM" id="SSF48576">
    <property type="entry name" value="Terpenoid synthases"/>
    <property type="match status" value="1"/>
</dbReference>
<evidence type="ECO:0000256" key="7">
    <source>
        <dbReference type="RuleBase" id="RU004466"/>
    </source>
</evidence>
<evidence type="ECO:0000313" key="10">
    <source>
        <dbReference type="Proteomes" id="UP000427716"/>
    </source>
</evidence>
<dbReference type="CDD" id="cd00685">
    <property type="entry name" value="Trans_IPPS_HT"/>
    <property type="match status" value="1"/>
</dbReference>
<keyword evidence="3 7" id="KW-0808">Transferase</keyword>
<organism evidence="9 10">
    <name type="scientific">Guyparkeria halophila</name>
    <dbReference type="NCBI Taxonomy" id="47960"/>
    <lineage>
        <taxon>Bacteria</taxon>
        <taxon>Pseudomonadati</taxon>
        <taxon>Pseudomonadota</taxon>
        <taxon>Gammaproteobacteria</taxon>
        <taxon>Chromatiales</taxon>
        <taxon>Thioalkalibacteraceae</taxon>
        <taxon>Guyparkeria</taxon>
    </lineage>
</organism>
<dbReference type="InterPro" id="IPR008949">
    <property type="entry name" value="Isoprenoid_synthase_dom_sf"/>
</dbReference>
<dbReference type="AlphaFoldDB" id="A0A6I6D3G1"/>
<evidence type="ECO:0000256" key="1">
    <source>
        <dbReference type="ARBA" id="ARBA00001946"/>
    </source>
</evidence>
<dbReference type="GO" id="GO:0016114">
    <property type="term" value="P:terpenoid biosynthetic process"/>
    <property type="evidence" value="ECO:0007669"/>
    <property type="project" value="UniProtKB-ARBA"/>
</dbReference>
<dbReference type="PANTHER" id="PTHR43281">
    <property type="entry name" value="FARNESYL DIPHOSPHATE SYNTHASE"/>
    <property type="match status" value="1"/>
</dbReference>
<keyword evidence="4" id="KW-0479">Metal-binding</keyword>
<evidence type="ECO:0000313" key="9">
    <source>
        <dbReference type="EMBL" id="QGT77871.1"/>
    </source>
</evidence>
<keyword evidence="10" id="KW-1185">Reference proteome</keyword>
<proteinExistence type="inferred from homology"/>
<keyword evidence="5" id="KW-0460">Magnesium</keyword>
<dbReference type="Proteomes" id="UP000427716">
    <property type="component" value="Chromosome"/>
</dbReference>
<protein>
    <submittedName>
        <fullName evidence="9">Geranyl transferase</fullName>
    </submittedName>
</protein>
<dbReference type="InterPro" id="IPR000092">
    <property type="entry name" value="Polyprenyl_synt"/>
</dbReference>
<comment type="similarity">
    <text evidence="2 7">Belongs to the FPP/GGPP synthase family.</text>
</comment>